<dbReference type="Gene3D" id="2.20.110.10">
    <property type="entry name" value="Histone H3 K4-specific methyltransferase SET7/9 N-terminal domain"/>
    <property type="match status" value="1"/>
</dbReference>
<organism evidence="2 3">
    <name type="scientific">Pigmentiphaga litoralis</name>
    <dbReference type="NCBI Taxonomy" id="516702"/>
    <lineage>
        <taxon>Bacteria</taxon>
        <taxon>Pseudomonadati</taxon>
        <taxon>Pseudomonadota</taxon>
        <taxon>Betaproteobacteria</taxon>
        <taxon>Burkholderiales</taxon>
        <taxon>Alcaligenaceae</taxon>
        <taxon>Pigmentiphaga</taxon>
    </lineage>
</organism>
<sequence length="198" mass="21642">MQVSYQGGCKDGYAEGHGVARGVSGAYYNGTFKGGSKEGLGRKVYANGDEYNGSWVFDAREGPGTYIFGEASSWRGDRSEGLWVADRRHGKGVYIFAPDNIRMETNFFGGVPIDPAPPAMVQRQRAMKVLLPVIGVPGTQVCSITTQGSTSTRIARGVVTNVLEDRLQVNITTPETLRVSVSKMNPRWDNITEWMPCK</sequence>
<evidence type="ECO:0008006" key="4">
    <source>
        <dbReference type="Google" id="ProtNLM"/>
    </source>
</evidence>
<dbReference type="InterPro" id="IPR003409">
    <property type="entry name" value="MORN"/>
</dbReference>
<gene>
    <name evidence="2" type="ORF">FHW18_001449</name>
</gene>
<evidence type="ECO:0000313" key="2">
    <source>
        <dbReference type="EMBL" id="NYE82178.1"/>
    </source>
</evidence>
<dbReference type="EMBL" id="JACBYR010000001">
    <property type="protein sequence ID" value="NYE82178.1"/>
    <property type="molecule type" value="Genomic_DNA"/>
</dbReference>
<dbReference type="AlphaFoldDB" id="A0A7Y9ITG2"/>
<dbReference type="SUPFAM" id="SSF82185">
    <property type="entry name" value="Histone H3 K4-specific methyltransferase SET7/9 N-terminal domain"/>
    <property type="match status" value="1"/>
</dbReference>
<keyword evidence="3" id="KW-1185">Reference proteome</keyword>
<protein>
    <recommendedName>
        <fullName evidence="4">MORN repeat protein</fullName>
    </recommendedName>
</protein>
<dbReference type="SMART" id="SM00698">
    <property type="entry name" value="MORN"/>
    <property type="match status" value="3"/>
</dbReference>
<dbReference type="Pfam" id="PF02493">
    <property type="entry name" value="MORN"/>
    <property type="match status" value="4"/>
</dbReference>
<evidence type="ECO:0000256" key="1">
    <source>
        <dbReference type="ARBA" id="ARBA00022737"/>
    </source>
</evidence>
<reference evidence="2 3" key="1">
    <citation type="submission" date="2020-07" db="EMBL/GenBank/DDBJ databases">
        <title>Genomic Encyclopedia of Type Strains, Phase IV (KMG-V): Genome sequencing to study the core and pangenomes of soil and plant-associated prokaryotes.</title>
        <authorList>
            <person name="Whitman W."/>
        </authorList>
    </citation>
    <scope>NUCLEOTIDE SEQUENCE [LARGE SCALE GENOMIC DNA]</scope>
    <source>
        <strain evidence="2 3">SAS40</strain>
    </source>
</reference>
<dbReference type="PANTHER" id="PTHR43215:SF14">
    <property type="entry name" value="RADIAL SPOKE HEAD 1 HOMOLOG"/>
    <property type="match status" value="1"/>
</dbReference>
<accession>A0A7Y9ITG2</accession>
<proteinExistence type="predicted"/>
<dbReference type="Proteomes" id="UP000542125">
    <property type="component" value="Unassembled WGS sequence"/>
</dbReference>
<comment type="caution">
    <text evidence="2">The sequence shown here is derived from an EMBL/GenBank/DDBJ whole genome shotgun (WGS) entry which is preliminary data.</text>
</comment>
<name>A0A7Y9ITG2_9BURK</name>
<dbReference type="PANTHER" id="PTHR43215">
    <property type="entry name" value="RADIAL SPOKE HEAD 1 HOMOLOG"/>
    <property type="match status" value="1"/>
</dbReference>
<dbReference type="RefSeq" id="WP_218863152.1">
    <property type="nucleotide sequence ID" value="NZ_JACBYR010000001.1"/>
</dbReference>
<keyword evidence="1" id="KW-0677">Repeat</keyword>
<evidence type="ECO:0000313" key="3">
    <source>
        <dbReference type="Proteomes" id="UP000542125"/>
    </source>
</evidence>